<dbReference type="SUPFAM" id="SSF53098">
    <property type="entry name" value="Ribonuclease H-like"/>
    <property type="match status" value="1"/>
</dbReference>
<name>A0AAQ3TSX1_PASNO</name>
<dbReference type="Pfam" id="PF02892">
    <property type="entry name" value="zf-BED"/>
    <property type="match status" value="1"/>
</dbReference>
<evidence type="ECO:0000256" key="7">
    <source>
        <dbReference type="SAM" id="MobiDB-lite"/>
    </source>
</evidence>
<dbReference type="PANTHER" id="PTHR46481:SF7">
    <property type="entry name" value="ZINC FINGER BED DOMAIN-CONTAINING PROTEIN RICESLEEPER 2-LIKE"/>
    <property type="match status" value="1"/>
</dbReference>
<keyword evidence="2 6" id="KW-0863">Zinc-finger</keyword>
<evidence type="ECO:0000313" key="9">
    <source>
        <dbReference type="EMBL" id="WVZ77240.1"/>
    </source>
</evidence>
<dbReference type="InterPro" id="IPR012337">
    <property type="entry name" value="RNaseH-like_sf"/>
</dbReference>
<keyword evidence="10" id="KW-1185">Reference proteome</keyword>
<protein>
    <recommendedName>
        <fullName evidence="8">BED-type domain-containing protein</fullName>
    </recommendedName>
</protein>
<dbReference type="PANTHER" id="PTHR46481">
    <property type="entry name" value="ZINC FINGER BED DOMAIN-CONTAINING PROTEIN 4"/>
    <property type="match status" value="1"/>
</dbReference>
<feature type="domain" description="BED-type" evidence="8">
    <location>
        <begin position="62"/>
        <end position="124"/>
    </location>
</feature>
<dbReference type="Proteomes" id="UP001341281">
    <property type="component" value="Chromosome 05"/>
</dbReference>
<accession>A0AAQ3TSX1</accession>
<evidence type="ECO:0000259" key="8">
    <source>
        <dbReference type="PROSITE" id="PS50808"/>
    </source>
</evidence>
<evidence type="ECO:0000256" key="3">
    <source>
        <dbReference type="ARBA" id="ARBA00022833"/>
    </source>
</evidence>
<evidence type="ECO:0000256" key="4">
    <source>
        <dbReference type="ARBA" id="ARBA00023015"/>
    </source>
</evidence>
<evidence type="ECO:0000256" key="2">
    <source>
        <dbReference type="ARBA" id="ARBA00022771"/>
    </source>
</evidence>
<dbReference type="EMBL" id="CP144749">
    <property type="protein sequence ID" value="WVZ77240.1"/>
    <property type="molecule type" value="Genomic_DNA"/>
</dbReference>
<sequence>MSQSSEEDLDEQIAYWNATYLPEIEEKEQAAAAAAAADEEKEKEIIDCDADEGDGKKRKDIPKRSSIWEHFTEIKDEHNVVIKGKCKYCKHEIQAHSVHNGTSAMRKHFNNCKHNPHKAHLKQGVLQLKDGSKLETWNFDPESLRVAFSEMIIEDELPFAFGEKSGFRKFMALACPRTCTRDTVALYFEQKAKLKIFLQHHCQRVSLTTDGWTSQQQDSYMTVTAHFIDNDWCLHKKIISFFKVKRDDIGKHLQKVLLDWGLDKVMTVTVDNASANDSGINYLRRQMNNLKTNIALGKYLHMRCAAHIVNLIVQDGLKEVDISIKRVRAAVRFIKNGTSRLVKFRECLALEKVDIKAFLSLDVCTRWNSTYDMLKAACAYKKVFTRYAEEDPYYTIELISDKGPGVPDEQDRDNAKKMAEFLGHFADITKRVYASLSVTRSHLLSRDWRGQCFGE</sequence>
<organism evidence="9 10">
    <name type="scientific">Paspalum notatum var. saurae</name>
    <dbReference type="NCBI Taxonomy" id="547442"/>
    <lineage>
        <taxon>Eukaryota</taxon>
        <taxon>Viridiplantae</taxon>
        <taxon>Streptophyta</taxon>
        <taxon>Embryophyta</taxon>
        <taxon>Tracheophyta</taxon>
        <taxon>Spermatophyta</taxon>
        <taxon>Magnoliopsida</taxon>
        <taxon>Liliopsida</taxon>
        <taxon>Poales</taxon>
        <taxon>Poaceae</taxon>
        <taxon>PACMAD clade</taxon>
        <taxon>Panicoideae</taxon>
        <taxon>Andropogonodae</taxon>
        <taxon>Paspaleae</taxon>
        <taxon>Paspalinae</taxon>
        <taxon>Paspalum</taxon>
    </lineage>
</organism>
<dbReference type="AlphaFoldDB" id="A0AAQ3TSX1"/>
<dbReference type="InterPro" id="IPR003656">
    <property type="entry name" value="Znf_BED"/>
</dbReference>
<dbReference type="InterPro" id="IPR052035">
    <property type="entry name" value="ZnF_BED_domain_contain"/>
</dbReference>
<dbReference type="GO" id="GO:0008270">
    <property type="term" value="F:zinc ion binding"/>
    <property type="evidence" value="ECO:0007669"/>
    <property type="project" value="UniProtKB-KW"/>
</dbReference>
<dbReference type="GO" id="GO:0003677">
    <property type="term" value="F:DNA binding"/>
    <property type="evidence" value="ECO:0007669"/>
    <property type="project" value="InterPro"/>
</dbReference>
<keyword evidence="5" id="KW-0804">Transcription</keyword>
<dbReference type="SMART" id="SM00614">
    <property type="entry name" value="ZnF_BED"/>
    <property type="match status" value="1"/>
</dbReference>
<keyword evidence="1" id="KW-0479">Metal-binding</keyword>
<evidence type="ECO:0000313" key="10">
    <source>
        <dbReference type="Proteomes" id="UP001341281"/>
    </source>
</evidence>
<keyword evidence="3" id="KW-0862">Zinc</keyword>
<reference evidence="9 10" key="1">
    <citation type="submission" date="2024-02" db="EMBL/GenBank/DDBJ databases">
        <title>High-quality chromosome-scale genome assembly of Pensacola bahiagrass (Paspalum notatum Flugge var. saurae).</title>
        <authorList>
            <person name="Vega J.M."/>
            <person name="Podio M."/>
            <person name="Orjuela J."/>
            <person name="Siena L.A."/>
            <person name="Pessino S.C."/>
            <person name="Combes M.C."/>
            <person name="Mariac C."/>
            <person name="Albertini E."/>
            <person name="Pupilli F."/>
            <person name="Ortiz J.P.A."/>
            <person name="Leblanc O."/>
        </authorList>
    </citation>
    <scope>NUCLEOTIDE SEQUENCE [LARGE SCALE GENOMIC DNA]</scope>
    <source>
        <strain evidence="9">R1</strain>
        <tissue evidence="9">Leaf</tissue>
    </source>
</reference>
<evidence type="ECO:0000256" key="6">
    <source>
        <dbReference type="PROSITE-ProRule" id="PRU00027"/>
    </source>
</evidence>
<feature type="region of interest" description="Disordered" evidence="7">
    <location>
        <begin position="31"/>
        <end position="60"/>
    </location>
</feature>
<proteinExistence type="predicted"/>
<evidence type="ECO:0000256" key="5">
    <source>
        <dbReference type="ARBA" id="ARBA00023163"/>
    </source>
</evidence>
<evidence type="ECO:0000256" key="1">
    <source>
        <dbReference type="ARBA" id="ARBA00022723"/>
    </source>
</evidence>
<gene>
    <name evidence="9" type="ORF">U9M48_025128</name>
</gene>
<dbReference type="PROSITE" id="PS50808">
    <property type="entry name" value="ZF_BED"/>
    <property type="match status" value="1"/>
</dbReference>
<keyword evidence="4" id="KW-0805">Transcription regulation</keyword>